<dbReference type="PANTHER" id="PTHR43798">
    <property type="entry name" value="MONOACYLGLYCEROL LIPASE"/>
    <property type="match status" value="1"/>
</dbReference>
<dbReference type="PANTHER" id="PTHR43798:SF31">
    <property type="entry name" value="AB HYDROLASE SUPERFAMILY PROTEIN YCLE"/>
    <property type="match status" value="1"/>
</dbReference>
<dbReference type="Pfam" id="PF00561">
    <property type="entry name" value="Abhydrolase_1"/>
    <property type="match status" value="1"/>
</dbReference>
<dbReference type="GO" id="GO:0016020">
    <property type="term" value="C:membrane"/>
    <property type="evidence" value="ECO:0007669"/>
    <property type="project" value="TreeGrafter"/>
</dbReference>
<organism evidence="3 4">
    <name type="scientific">Coprococcus catus</name>
    <dbReference type="NCBI Taxonomy" id="116085"/>
    <lineage>
        <taxon>Bacteria</taxon>
        <taxon>Bacillati</taxon>
        <taxon>Bacillota</taxon>
        <taxon>Clostridia</taxon>
        <taxon>Lachnospirales</taxon>
        <taxon>Lachnospiraceae</taxon>
        <taxon>Coprococcus</taxon>
    </lineage>
</organism>
<gene>
    <name evidence="3" type="ORF">DW070_03250</name>
</gene>
<evidence type="ECO:0000259" key="2">
    <source>
        <dbReference type="Pfam" id="PF00561"/>
    </source>
</evidence>
<dbReference type="PRINTS" id="PR00111">
    <property type="entry name" value="ABHYDROLASE"/>
</dbReference>
<protein>
    <submittedName>
        <fullName evidence="3">Alpha/beta hydrolase</fullName>
    </submittedName>
</protein>
<dbReference type="InterPro" id="IPR029058">
    <property type="entry name" value="AB_hydrolase_fold"/>
</dbReference>
<dbReference type="EMBL" id="QVEP01000005">
    <property type="protein sequence ID" value="RGB81478.1"/>
    <property type="molecule type" value="Genomic_DNA"/>
</dbReference>
<reference evidence="3 4" key="1">
    <citation type="submission" date="2018-08" db="EMBL/GenBank/DDBJ databases">
        <title>A genome reference for cultivated species of the human gut microbiota.</title>
        <authorList>
            <person name="Zou Y."/>
            <person name="Xue W."/>
            <person name="Luo G."/>
        </authorList>
    </citation>
    <scope>NUCLEOTIDE SEQUENCE [LARGE SCALE GENOMIC DNA]</scope>
    <source>
        <strain evidence="3 4">AF45-17</strain>
    </source>
</reference>
<dbReference type="SUPFAM" id="SSF53474">
    <property type="entry name" value="alpha/beta-Hydrolases"/>
    <property type="match status" value="1"/>
</dbReference>
<dbReference type="InterPro" id="IPR000073">
    <property type="entry name" value="AB_hydrolase_1"/>
</dbReference>
<name>A0A3E2TRP4_9FIRM</name>
<evidence type="ECO:0000313" key="3">
    <source>
        <dbReference type="EMBL" id="RGB81478.1"/>
    </source>
</evidence>
<evidence type="ECO:0000313" key="4">
    <source>
        <dbReference type="Proteomes" id="UP000260773"/>
    </source>
</evidence>
<sequence>MEIKLHYQEKGEGEPMILLHGNGEDGSYFAHQMDYFSRNYRVIVVDTRGHGQSPRGTAPFTIAQFADDLHDFMDELDISKAVILGFSDGANIAMKFVLKYPERVKALILNGGNLNPKGVKPITQIPIEIGYRIASKFASKSVGARKNAEMLGLMVNDPNIEAEELSKITVPTLVISGTKDMIKESHTKEIAKALPNAKLVIIEGSHFIASENPKVFNRVVEQWLSVVQRER</sequence>
<dbReference type="GO" id="GO:0016787">
    <property type="term" value="F:hydrolase activity"/>
    <property type="evidence" value="ECO:0007669"/>
    <property type="project" value="UniProtKB-KW"/>
</dbReference>
<evidence type="ECO:0000256" key="1">
    <source>
        <dbReference type="ARBA" id="ARBA00022801"/>
    </source>
</evidence>
<comment type="caution">
    <text evidence="3">The sequence shown here is derived from an EMBL/GenBank/DDBJ whole genome shotgun (WGS) entry which is preliminary data.</text>
</comment>
<dbReference type="Gene3D" id="3.40.50.1820">
    <property type="entry name" value="alpha/beta hydrolase"/>
    <property type="match status" value="1"/>
</dbReference>
<feature type="domain" description="AB hydrolase-1" evidence="2">
    <location>
        <begin position="15"/>
        <end position="114"/>
    </location>
</feature>
<dbReference type="InterPro" id="IPR050266">
    <property type="entry name" value="AB_hydrolase_sf"/>
</dbReference>
<keyword evidence="1 3" id="KW-0378">Hydrolase</keyword>
<accession>A0A3E2TRP4</accession>
<dbReference type="AlphaFoldDB" id="A0A3E2TRP4"/>
<dbReference type="Proteomes" id="UP000260773">
    <property type="component" value="Unassembled WGS sequence"/>
</dbReference>
<proteinExistence type="predicted"/>